<proteinExistence type="predicted"/>
<keyword evidence="2" id="KW-1185">Reference proteome</keyword>
<evidence type="ECO:0000313" key="2">
    <source>
        <dbReference type="Proteomes" id="UP001232445"/>
    </source>
</evidence>
<accession>A0ABU0CV01</accession>
<dbReference type="RefSeq" id="WP_307341511.1">
    <property type="nucleotide sequence ID" value="NZ_JAUSUQ010000012.1"/>
</dbReference>
<organism evidence="1 2">
    <name type="scientific">Caldalkalibacillus uzonensis</name>
    <dbReference type="NCBI Taxonomy" id="353224"/>
    <lineage>
        <taxon>Bacteria</taxon>
        <taxon>Bacillati</taxon>
        <taxon>Bacillota</taxon>
        <taxon>Bacilli</taxon>
        <taxon>Bacillales</taxon>
        <taxon>Bacillaceae</taxon>
        <taxon>Caldalkalibacillus</taxon>
    </lineage>
</organism>
<evidence type="ECO:0000313" key="1">
    <source>
        <dbReference type="EMBL" id="MDQ0340237.1"/>
    </source>
</evidence>
<protein>
    <submittedName>
        <fullName evidence="1">Uncharacterized protein</fullName>
    </submittedName>
</protein>
<dbReference type="Proteomes" id="UP001232445">
    <property type="component" value="Unassembled WGS sequence"/>
</dbReference>
<name>A0ABU0CV01_9BACI</name>
<dbReference type="EMBL" id="JAUSUQ010000012">
    <property type="protein sequence ID" value="MDQ0340237.1"/>
    <property type="molecule type" value="Genomic_DNA"/>
</dbReference>
<sequence length="62" mass="7314">MPQAIDLDWLRQKLTQADLERKILTVALNLADDPSYPREEAIAELLKICESMHEVDQYYRPR</sequence>
<gene>
    <name evidence="1" type="ORF">J2S00_003042</name>
</gene>
<comment type="caution">
    <text evidence="1">The sequence shown here is derived from an EMBL/GenBank/DDBJ whole genome shotgun (WGS) entry which is preliminary data.</text>
</comment>
<reference evidence="1 2" key="1">
    <citation type="submission" date="2023-07" db="EMBL/GenBank/DDBJ databases">
        <title>Genomic Encyclopedia of Type Strains, Phase IV (KMG-IV): sequencing the most valuable type-strain genomes for metagenomic binning, comparative biology and taxonomic classification.</title>
        <authorList>
            <person name="Goeker M."/>
        </authorList>
    </citation>
    <scope>NUCLEOTIDE SEQUENCE [LARGE SCALE GENOMIC DNA]</scope>
    <source>
        <strain evidence="1 2">DSM 17740</strain>
    </source>
</reference>